<evidence type="ECO:0000256" key="6">
    <source>
        <dbReference type="ARBA" id="ARBA00023125"/>
    </source>
</evidence>
<keyword evidence="12" id="KW-1185">Reference proteome</keyword>
<evidence type="ECO:0000256" key="2">
    <source>
        <dbReference type="ARBA" id="ARBA00022723"/>
    </source>
</evidence>
<evidence type="ECO:0000256" key="4">
    <source>
        <dbReference type="ARBA" id="ARBA00022771"/>
    </source>
</evidence>
<organism evidence="11 12">
    <name type="scientific">Scleroderma citrinum Foug A</name>
    <dbReference type="NCBI Taxonomy" id="1036808"/>
    <lineage>
        <taxon>Eukaryota</taxon>
        <taxon>Fungi</taxon>
        <taxon>Dikarya</taxon>
        <taxon>Basidiomycota</taxon>
        <taxon>Agaricomycotina</taxon>
        <taxon>Agaricomycetes</taxon>
        <taxon>Agaricomycetidae</taxon>
        <taxon>Boletales</taxon>
        <taxon>Sclerodermatineae</taxon>
        <taxon>Sclerodermataceae</taxon>
        <taxon>Scleroderma</taxon>
    </lineage>
</organism>
<evidence type="ECO:0000313" key="11">
    <source>
        <dbReference type="EMBL" id="KIM69126.1"/>
    </source>
</evidence>
<keyword evidence="4 8" id="KW-0863">Zinc-finger</keyword>
<dbReference type="GO" id="GO:0000978">
    <property type="term" value="F:RNA polymerase II cis-regulatory region sequence-specific DNA binding"/>
    <property type="evidence" value="ECO:0007669"/>
    <property type="project" value="TreeGrafter"/>
</dbReference>
<keyword evidence="5" id="KW-0862">Zinc</keyword>
<sequence length="286" mass="31451">MSGFSGRREEARPTLPPVRDLFREELSRSPRPPVNSPPPWIGPPASGERDPYRPSHRAGPHPNSYHHGAGFQSSPAGPSSSSLQPRHDTRVTSYSGAFNGPGGRENSPTPAFHSQHRHTRQERAPFDAVQRRPSRDQVATSAGSHMYFQSPQPYPGSTYPSVAGTSTRHVVPVPYPEGHMQLQSRDTMAGPSTPNAQYSSPVPSTSTMKYECEYCGKGFTRPSSLKIHLNSHTGEKPFVCTFEGCGRSFSVLSNMRRHARVHVEVPGRQNDASGDELSDRHSPTQY</sequence>
<evidence type="ECO:0000256" key="7">
    <source>
        <dbReference type="ARBA" id="ARBA00023242"/>
    </source>
</evidence>
<dbReference type="FunFam" id="3.30.160.60:FF:001465">
    <property type="entry name" value="Zinc finger protein 560"/>
    <property type="match status" value="1"/>
</dbReference>
<feature type="compositionally biased region" description="Basic and acidic residues" evidence="9">
    <location>
        <begin position="121"/>
        <end position="135"/>
    </location>
</feature>
<keyword evidence="3" id="KW-0677">Repeat</keyword>
<dbReference type="GO" id="GO:0005667">
    <property type="term" value="C:transcription regulator complex"/>
    <property type="evidence" value="ECO:0007669"/>
    <property type="project" value="TreeGrafter"/>
</dbReference>
<evidence type="ECO:0000259" key="10">
    <source>
        <dbReference type="PROSITE" id="PS50157"/>
    </source>
</evidence>
<feature type="region of interest" description="Disordered" evidence="9">
    <location>
        <begin position="265"/>
        <end position="286"/>
    </location>
</feature>
<dbReference type="PANTHER" id="PTHR14003:SF20">
    <property type="entry name" value="FINGER DOMAIN PROTEIN, PUTATIVE (AFU_ORTHOLOGUE AFUA_4G10380)-RELATED"/>
    <property type="match status" value="1"/>
</dbReference>
<feature type="compositionally biased region" description="Basic and acidic residues" evidence="9">
    <location>
        <begin position="277"/>
        <end position="286"/>
    </location>
</feature>
<feature type="domain" description="C2H2-type" evidence="10">
    <location>
        <begin position="238"/>
        <end position="262"/>
    </location>
</feature>
<evidence type="ECO:0000256" key="9">
    <source>
        <dbReference type="SAM" id="MobiDB-lite"/>
    </source>
</evidence>
<dbReference type="AlphaFoldDB" id="A0A0C3EMS9"/>
<dbReference type="GO" id="GO:0031519">
    <property type="term" value="C:PcG protein complex"/>
    <property type="evidence" value="ECO:0007669"/>
    <property type="project" value="TreeGrafter"/>
</dbReference>
<dbReference type="Proteomes" id="UP000053989">
    <property type="component" value="Unassembled WGS sequence"/>
</dbReference>
<dbReference type="OrthoDB" id="6077919at2759"/>
<feature type="compositionally biased region" description="Basic and acidic residues" evidence="9">
    <location>
        <begin position="1"/>
        <end position="12"/>
    </location>
</feature>
<dbReference type="GO" id="GO:0000122">
    <property type="term" value="P:negative regulation of transcription by RNA polymerase II"/>
    <property type="evidence" value="ECO:0007669"/>
    <property type="project" value="UniProtKB-ARBA"/>
</dbReference>
<proteinExistence type="predicted"/>
<dbReference type="SMART" id="SM00355">
    <property type="entry name" value="ZnF_C2H2"/>
    <property type="match status" value="2"/>
</dbReference>
<reference evidence="12" key="2">
    <citation type="submission" date="2015-01" db="EMBL/GenBank/DDBJ databases">
        <title>Evolutionary Origins and Diversification of the Mycorrhizal Mutualists.</title>
        <authorList>
            <consortium name="DOE Joint Genome Institute"/>
            <consortium name="Mycorrhizal Genomics Consortium"/>
            <person name="Kohler A."/>
            <person name="Kuo A."/>
            <person name="Nagy L.G."/>
            <person name="Floudas D."/>
            <person name="Copeland A."/>
            <person name="Barry K.W."/>
            <person name="Cichocki N."/>
            <person name="Veneault-Fourrey C."/>
            <person name="LaButti K."/>
            <person name="Lindquist E.A."/>
            <person name="Lipzen A."/>
            <person name="Lundell T."/>
            <person name="Morin E."/>
            <person name="Murat C."/>
            <person name="Riley R."/>
            <person name="Ohm R."/>
            <person name="Sun H."/>
            <person name="Tunlid A."/>
            <person name="Henrissat B."/>
            <person name="Grigoriev I.V."/>
            <person name="Hibbett D.S."/>
            <person name="Martin F."/>
        </authorList>
    </citation>
    <scope>NUCLEOTIDE SEQUENCE [LARGE SCALE GENOMIC DNA]</scope>
    <source>
        <strain evidence="12">Foug A</strain>
    </source>
</reference>
<dbReference type="PROSITE" id="PS00028">
    <property type="entry name" value="ZINC_FINGER_C2H2_1"/>
    <property type="match status" value="2"/>
</dbReference>
<dbReference type="STRING" id="1036808.A0A0C3EMS9"/>
<gene>
    <name evidence="11" type="ORF">SCLCIDRAFT_1208555</name>
</gene>
<dbReference type="Gene3D" id="3.30.160.60">
    <property type="entry name" value="Classic Zinc Finger"/>
    <property type="match status" value="2"/>
</dbReference>
<keyword evidence="7" id="KW-0539">Nucleus</keyword>
<accession>A0A0C3EMS9</accession>
<dbReference type="GO" id="GO:0000981">
    <property type="term" value="F:DNA-binding transcription factor activity, RNA polymerase II-specific"/>
    <property type="evidence" value="ECO:0007669"/>
    <property type="project" value="TreeGrafter"/>
</dbReference>
<protein>
    <recommendedName>
        <fullName evidence="10">C2H2-type domain-containing protein</fullName>
    </recommendedName>
</protein>
<evidence type="ECO:0000256" key="8">
    <source>
        <dbReference type="PROSITE-ProRule" id="PRU00042"/>
    </source>
</evidence>
<evidence type="ECO:0000256" key="5">
    <source>
        <dbReference type="ARBA" id="ARBA00022833"/>
    </source>
</evidence>
<name>A0A0C3EMS9_9AGAM</name>
<dbReference type="GO" id="GO:0000785">
    <property type="term" value="C:chromatin"/>
    <property type="evidence" value="ECO:0007669"/>
    <property type="project" value="TreeGrafter"/>
</dbReference>
<dbReference type="FunFam" id="3.30.160.60:FF:001102">
    <property type="entry name" value="Transcription factor IIIA"/>
    <property type="match status" value="1"/>
</dbReference>
<dbReference type="InParanoid" id="A0A0C3EMS9"/>
<dbReference type="EMBL" id="KN822007">
    <property type="protein sequence ID" value="KIM69126.1"/>
    <property type="molecule type" value="Genomic_DNA"/>
</dbReference>
<dbReference type="SUPFAM" id="SSF57667">
    <property type="entry name" value="beta-beta-alpha zinc fingers"/>
    <property type="match status" value="1"/>
</dbReference>
<reference evidence="11 12" key="1">
    <citation type="submission" date="2014-04" db="EMBL/GenBank/DDBJ databases">
        <authorList>
            <consortium name="DOE Joint Genome Institute"/>
            <person name="Kuo A."/>
            <person name="Kohler A."/>
            <person name="Nagy L.G."/>
            <person name="Floudas D."/>
            <person name="Copeland A."/>
            <person name="Barry K.W."/>
            <person name="Cichocki N."/>
            <person name="Veneault-Fourrey C."/>
            <person name="LaButti K."/>
            <person name="Lindquist E.A."/>
            <person name="Lipzen A."/>
            <person name="Lundell T."/>
            <person name="Morin E."/>
            <person name="Murat C."/>
            <person name="Sun H."/>
            <person name="Tunlid A."/>
            <person name="Henrissat B."/>
            <person name="Grigoriev I.V."/>
            <person name="Hibbett D.S."/>
            <person name="Martin F."/>
            <person name="Nordberg H.P."/>
            <person name="Cantor M.N."/>
            <person name="Hua S.X."/>
        </authorList>
    </citation>
    <scope>NUCLEOTIDE SEQUENCE [LARGE SCALE GENOMIC DNA]</scope>
    <source>
        <strain evidence="11 12">Foug A</strain>
    </source>
</reference>
<dbReference type="Pfam" id="PF00096">
    <property type="entry name" value="zf-C2H2"/>
    <property type="match status" value="2"/>
</dbReference>
<evidence type="ECO:0000313" key="12">
    <source>
        <dbReference type="Proteomes" id="UP000053989"/>
    </source>
</evidence>
<comment type="subcellular location">
    <subcellularLocation>
        <location evidence="1">Nucleus</location>
    </subcellularLocation>
</comment>
<feature type="compositionally biased region" description="Polar residues" evidence="9">
    <location>
        <begin position="137"/>
        <end position="151"/>
    </location>
</feature>
<dbReference type="GO" id="GO:0008270">
    <property type="term" value="F:zinc ion binding"/>
    <property type="evidence" value="ECO:0007669"/>
    <property type="project" value="UniProtKB-KW"/>
</dbReference>
<feature type="compositionally biased region" description="Pro residues" evidence="9">
    <location>
        <begin position="30"/>
        <end position="42"/>
    </location>
</feature>
<dbReference type="HOGENOM" id="CLU_075886_0_0_1"/>
<dbReference type="InterPro" id="IPR036236">
    <property type="entry name" value="Znf_C2H2_sf"/>
</dbReference>
<feature type="region of interest" description="Disordered" evidence="9">
    <location>
        <begin position="184"/>
        <end position="203"/>
    </location>
</feature>
<dbReference type="InterPro" id="IPR013087">
    <property type="entry name" value="Znf_C2H2_type"/>
</dbReference>
<feature type="domain" description="C2H2-type" evidence="10">
    <location>
        <begin position="210"/>
        <end position="237"/>
    </location>
</feature>
<evidence type="ECO:0000256" key="1">
    <source>
        <dbReference type="ARBA" id="ARBA00004123"/>
    </source>
</evidence>
<dbReference type="PANTHER" id="PTHR14003">
    <property type="entry name" value="TRANSCRIPTIONAL REPRESSOR PROTEIN YY"/>
    <property type="match status" value="1"/>
</dbReference>
<keyword evidence="6" id="KW-0238">DNA-binding</keyword>
<feature type="region of interest" description="Disordered" evidence="9">
    <location>
        <begin position="1"/>
        <end position="153"/>
    </location>
</feature>
<dbReference type="PROSITE" id="PS50157">
    <property type="entry name" value="ZINC_FINGER_C2H2_2"/>
    <property type="match status" value="2"/>
</dbReference>
<feature type="compositionally biased region" description="Low complexity" evidence="9">
    <location>
        <begin position="68"/>
        <end position="84"/>
    </location>
</feature>
<keyword evidence="2" id="KW-0479">Metal-binding</keyword>
<evidence type="ECO:0000256" key="3">
    <source>
        <dbReference type="ARBA" id="ARBA00022737"/>
    </source>
</evidence>